<proteinExistence type="inferred from homology"/>
<dbReference type="GO" id="GO:0031045">
    <property type="term" value="C:dense core granule"/>
    <property type="evidence" value="ECO:0007669"/>
    <property type="project" value="TreeGrafter"/>
</dbReference>
<name>A0A401QJ93_SCYTO</name>
<dbReference type="InterPro" id="IPR035892">
    <property type="entry name" value="C2_domain_sf"/>
</dbReference>
<evidence type="ECO:0000313" key="4">
    <source>
        <dbReference type="EMBL" id="GCB85424.1"/>
    </source>
</evidence>
<comment type="similarity">
    <text evidence="1">Belongs to the synaptotagmin family.</text>
</comment>
<feature type="domain" description="C2" evidence="3">
    <location>
        <begin position="6"/>
        <end position="49"/>
    </location>
</feature>
<sequence>IAYSELGGKILVMSVYDFDRFSKHDAIGEIQIPMSSIDLAHVIEEWRDLESAEKEE</sequence>
<feature type="non-terminal residue" evidence="4">
    <location>
        <position position="1"/>
    </location>
</feature>
<organism evidence="4 5">
    <name type="scientific">Scyliorhinus torazame</name>
    <name type="common">Cloudy catshark</name>
    <name type="synonym">Catulus torazame</name>
    <dbReference type="NCBI Taxonomy" id="75743"/>
    <lineage>
        <taxon>Eukaryota</taxon>
        <taxon>Metazoa</taxon>
        <taxon>Chordata</taxon>
        <taxon>Craniata</taxon>
        <taxon>Vertebrata</taxon>
        <taxon>Chondrichthyes</taxon>
        <taxon>Elasmobranchii</taxon>
        <taxon>Galeomorphii</taxon>
        <taxon>Galeoidea</taxon>
        <taxon>Carcharhiniformes</taxon>
        <taxon>Scyliorhinidae</taxon>
        <taxon>Scyliorhinus</taxon>
    </lineage>
</organism>
<evidence type="ECO:0000256" key="1">
    <source>
        <dbReference type="ARBA" id="ARBA00006996"/>
    </source>
</evidence>
<dbReference type="SUPFAM" id="SSF49562">
    <property type="entry name" value="C2 domain (Calcium/lipid-binding domain, CaLB)"/>
    <property type="match status" value="1"/>
</dbReference>
<evidence type="ECO:0000256" key="2">
    <source>
        <dbReference type="ARBA" id="ARBA00022737"/>
    </source>
</evidence>
<dbReference type="GO" id="GO:0001786">
    <property type="term" value="F:phosphatidylserine binding"/>
    <property type="evidence" value="ECO:0007669"/>
    <property type="project" value="TreeGrafter"/>
</dbReference>
<dbReference type="GO" id="GO:0048791">
    <property type="term" value="P:calcium ion-regulated exocytosis of neurotransmitter"/>
    <property type="evidence" value="ECO:0007669"/>
    <property type="project" value="TreeGrafter"/>
</dbReference>
<dbReference type="EMBL" id="BFAA01157338">
    <property type="protein sequence ID" value="GCB85424.1"/>
    <property type="molecule type" value="Genomic_DNA"/>
</dbReference>
<dbReference type="GO" id="GO:0005544">
    <property type="term" value="F:calcium-dependent phospholipid binding"/>
    <property type="evidence" value="ECO:0007669"/>
    <property type="project" value="TreeGrafter"/>
</dbReference>
<comment type="caution">
    <text evidence="4">The sequence shown here is derived from an EMBL/GenBank/DDBJ whole genome shotgun (WGS) entry which is preliminary data.</text>
</comment>
<keyword evidence="2" id="KW-0677">Repeat</keyword>
<dbReference type="GO" id="GO:0005509">
    <property type="term" value="F:calcium ion binding"/>
    <property type="evidence" value="ECO:0007669"/>
    <property type="project" value="TreeGrafter"/>
</dbReference>
<dbReference type="GO" id="GO:0000149">
    <property type="term" value="F:SNARE binding"/>
    <property type="evidence" value="ECO:0007669"/>
    <property type="project" value="TreeGrafter"/>
</dbReference>
<dbReference type="GO" id="GO:0030276">
    <property type="term" value="F:clathrin binding"/>
    <property type="evidence" value="ECO:0007669"/>
    <property type="project" value="TreeGrafter"/>
</dbReference>
<dbReference type="InterPro" id="IPR001565">
    <property type="entry name" value="Synaptotagmin"/>
</dbReference>
<dbReference type="InterPro" id="IPR000008">
    <property type="entry name" value="C2_dom"/>
</dbReference>
<dbReference type="Gene3D" id="2.60.40.150">
    <property type="entry name" value="C2 domain"/>
    <property type="match status" value="1"/>
</dbReference>
<dbReference type="OrthoDB" id="67700at2759"/>
<dbReference type="AlphaFoldDB" id="A0A401QJ93"/>
<dbReference type="GO" id="GO:0005886">
    <property type="term" value="C:plasma membrane"/>
    <property type="evidence" value="ECO:0007669"/>
    <property type="project" value="TreeGrafter"/>
</dbReference>
<dbReference type="Proteomes" id="UP000288216">
    <property type="component" value="Unassembled WGS sequence"/>
</dbReference>
<dbReference type="STRING" id="75743.A0A401QJ93"/>
<dbReference type="Pfam" id="PF00168">
    <property type="entry name" value="C2"/>
    <property type="match status" value="1"/>
</dbReference>
<dbReference type="GO" id="GO:0030424">
    <property type="term" value="C:axon"/>
    <property type="evidence" value="ECO:0007669"/>
    <property type="project" value="TreeGrafter"/>
</dbReference>
<dbReference type="GO" id="GO:0030672">
    <property type="term" value="C:synaptic vesicle membrane"/>
    <property type="evidence" value="ECO:0007669"/>
    <property type="project" value="TreeGrafter"/>
</dbReference>
<dbReference type="PRINTS" id="PR00399">
    <property type="entry name" value="SYNAPTOTAGMN"/>
</dbReference>
<reference evidence="4 5" key="1">
    <citation type="journal article" date="2018" name="Nat. Ecol. Evol.">
        <title>Shark genomes provide insights into elasmobranch evolution and the origin of vertebrates.</title>
        <authorList>
            <person name="Hara Y"/>
            <person name="Yamaguchi K"/>
            <person name="Onimaru K"/>
            <person name="Kadota M"/>
            <person name="Koyanagi M"/>
            <person name="Keeley SD"/>
            <person name="Tatsumi K"/>
            <person name="Tanaka K"/>
            <person name="Motone F"/>
            <person name="Kageyama Y"/>
            <person name="Nozu R"/>
            <person name="Adachi N"/>
            <person name="Nishimura O"/>
            <person name="Nakagawa R"/>
            <person name="Tanegashima C"/>
            <person name="Kiyatake I"/>
            <person name="Matsumoto R"/>
            <person name="Murakumo K"/>
            <person name="Nishida K"/>
            <person name="Terakita A"/>
            <person name="Kuratani S"/>
            <person name="Sato K"/>
            <person name="Hyodo S Kuraku.S."/>
        </authorList>
    </citation>
    <scope>NUCLEOTIDE SEQUENCE [LARGE SCALE GENOMIC DNA]</scope>
</reference>
<keyword evidence="5" id="KW-1185">Reference proteome</keyword>
<feature type="non-terminal residue" evidence="4">
    <location>
        <position position="56"/>
    </location>
</feature>
<dbReference type="GO" id="GO:0048488">
    <property type="term" value="P:synaptic vesicle endocytosis"/>
    <property type="evidence" value="ECO:0007669"/>
    <property type="project" value="TreeGrafter"/>
</dbReference>
<accession>A0A401QJ93</accession>
<evidence type="ECO:0000259" key="3">
    <source>
        <dbReference type="Pfam" id="PF00168"/>
    </source>
</evidence>
<evidence type="ECO:0000313" key="5">
    <source>
        <dbReference type="Proteomes" id="UP000288216"/>
    </source>
</evidence>
<gene>
    <name evidence="4" type="ORF">scyTo_0026089</name>
</gene>
<dbReference type="PANTHER" id="PTHR10024">
    <property type="entry name" value="SYNAPTOTAGMIN"/>
    <property type="match status" value="1"/>
</dbReference>
<dbReference type="PANTHER" id="PTHR10024:SF282">
    <property type="entry name" value="SYNAPTOTAGMIN-5"/>
    <property type="match status" value="1"/>
</dbReference>
<protein>
    <recommendedName>
        <fullName evidence="3">C2 domain-containing protein</fullName>
    </recommendedName>
</protein>